<organism evidence="1">
    <name type="scientific">marine sediment metagenome</name>
    <dbReference type="NCBI Taxonomy" id="412755"/>
    <lineage>
        <taxon>unclassified sequences</taxon>
        <taxon>metagenomes</taxon>
        <taxon>ecological metagenomes</taxon>
    </lineage>
</organism>
<dbReference type="AlphaFoldDB" id="X1VHM1"/>
<comment type="caution">
    <text evidence="1">The sequence shown here is derived from an EMBL/GenBank/DDBJ whole genome shotgun (WGS) entry which is preliminary data.</text>
</comment>
<gene>
    <name evidence="1" type="ORF">S12H4_41481</name>
</gene>
<accession>X1VHM1</accession>
<feature type="non-terminal residue" evidence="1">
    <location>
        <position position="1"/>
    </location>
</feature>
<name>X1VHM1_9ZZZZ</name>
<evidence type="ECO:0000313" key="1">
    <source>
        <dbReference type="EMBL" id="GAJ06890.1"/>
    </source>
</evidence>
<dbReference type="EMBL" id="BARW01025281">
    <property type="protein sequence ID" value="GAJ06890.1"/>
    <property type="molecule type" value="Genomic_DNA"/>
</dbReference>
<sequence length="77" mass="8880">RRKERLCPEETEQGQWAKVAVQVAVWVEDKGKVEAEWAAPLPQGRAEVAFARAVERRPLTWSVNPVIKRYVLNVVRQ</sequence>
<proteinExistence type="predicted"/>
<protein>
    <submittedName>
        <fullName evidence="1">Uncharacterized protein</fullName>
    </submittedName>
</protein>
<reference evidence="1" key="1">
    <citation type="journal article" date="2014" name="Front. Microbiol.">
        <title>High frequency of phylogenetically diverse reductive dehalogenase-homologous genes in deep subseafloor sedimentary metagenomes.</title>
        <authorList>
            <person name="Kawai M."/>
            <person name="Futagami T."/>
            <person name="Toyoda A."/>
            <person name="Takaki Y."/>
            <person name="Nishi S."/>
            <person name="Hori S."/>
            <person name="Arai W."/>
            <person name="Tsubouchi T."/>
            <person name="Morono Y."/>
            <person name="Uchiyama I."/>
            <person name="Ito T."/>
            <person name="Fujiyama A."/>
            <person name="Inagaki F."/>
            <person name="Takami H."/>
        </authorList>
    </citation>
    <scope>NUCLEOTIDE SEQUENCE</scope>
    <source>
        <strain evidence="1">Expedition CK06-06</strain>
    </source>
</reference>